<feature type="transmembrane region" description="Helical" evidence="1">
    <location>
        <begin position="206"/>
        <end position="228"/>
    </location>
</feature>
<reference evidence="3 4" key="1">
    <citation type="submission" date="2023-07" db="EMBL/GenBank/DDBJ databases">
        <title>Novel species of Thermanaerothrix with wide hydrolytic capabilities.</title>
        <authorList>
            <person name="Zayulina K.S."/>
            <person name="Podosokorskaya O.A."/>
            <person name="Elcheninov A.G."/>
        </authorList>
    </citation>
    <scope>NUCLEOTIDE SEQUENCE [LARGE SCALE GENOMIC DNA]</scope>
    <source>
        <strain evidence="3 4">4228-RoL</strain>
    </source>
</reference>
<keyword evidence="1" id="KW-1133">Transmembrane helix</keyword>
<feature type="transmembrane region" description="Helical" evidence="1">
    <location>
        <begin position="309"/>
        <end position="327"/>
    </location>
</feature>
<organism evidence="3 4">
    <name type="scientific">Thermanaerothrix solaris</name>
    <dbReference type="NCBI Taxonomy" id="3058434"/>
    <lineage>
        <taxon>Bacteria</taxon>
        <taxon>Bacillati</taxon>
        <taxon>Chloroflexota</taxon>
        <taxon>Anaerolineae</taxon>
        <taxon>Anaerolineales</taxon>
        <taxon>Anaerolineaceae</taxon>
        <taxon>Thermanaerothrix</taxon>
    </lineage>
</organism>
<evidence type="ECO:0000256" key="1">
    <source>
        <dbReference type="SAM" id="Phobius"/>
    </source>
</evidence>
<dbReference type="RefSeq" id="WP_315624043.1">
    <property type="nucleotide sequence ID" value="NZ_JAUHMF010000001.1"/>
</dbReference>
<feature type="transmembrane region" description="Helical" evidence="1">
    <location>
        <begin position="112"/>
        <end position="130"/>
    </location>
</feature>
<feature type="transmembrane region" description="Helical" evidence="1">
    <location>
        <begin position="6"/>
        <end position="26"/>
    </location>
</feature>
<feature type="transmembrane region" description="Helical" evidence="1">
    <location>
        <begin position="240"/>
        <end position="266"/>
    </location>
</feature>
<feature type="transmembrane region" description="Helical" evidence="1">
    <location>
        <begin position="33"/>
        <end position="50"/>
    </location>
</feature>
<comment type="caution">
    <text evidence="3">The sequence shown here is derived from an EMBL/GenBank/DDBJ whole genome shotgun (WGS) entry which is preliminary data.</text>
</comment>
<evidence type="ECO:0000259" key="2">
    <source>
        <dbReference type="Pfam" id="PF13559"/>
    </source>
</evidence>
<accession>A0ABU3NKK9</accession>
<feature type="transmembrane region" description="Helical" evidence="1">
    <location>
        <begin position="142"/>
        <end position="159"/>
    </location>
</feature>
<evidence type="ECO:0000313" key="4">
    <source>
        <dbReference type="Proteomes" id="UP001254165"/>
    </source>
</evidence>
<dbReference type="EMBL" id="JAUHMF010000001">
    <property type="protein sequence ID" value="MDT8897390.1"/>
    <property type="molecule type" value="Genomic_DNA"/>
</dbReference>
<name>A0ABU3NKK9_9CHLR</name>
<feature type="domain" description="Protein-glutamine gamma-glutamyltransferase-like C-terminal" evidence="2">
    <location>
        <begin position="383"/>
        <end position="451"/>
    </location>
</feature>
<evidence type="ECO:0000313" key="3">
    <source>
        <dbReference type="EMBL" id="MDT8897390.1"/>
    </source>
</evidence>
<dbReference type="Proteomes" id="UP001254165">
    <property type="component" value="Unassembled WGS sequence"/>
</dbReference>
<protein>
    <submittedName>
        <fullName evidence="3">DUF4129 domain-containing protein</fullName>
    </submittedName>
</protein>
<proteinExistence type="predicted"/>
<feature type="transmembrane region" description="Helical" evidence="1">
    <location>
        <begin position="70"/>
        <end position="91"/>
    </location>
</feature>
<keyword evidence="1" id="KW-0812">Transmembrane</keyword>
<feature type="transmembrane region" description="Helical" evidence="1">
    <location>
        <begin position="166"/>
        <end position="186"/>
    </location>
</feature>
<keyword evidence="1" id="KW-0472">Membrane</keyword>
<dbReference type="Pfam" id="PF13559">
    <property type="entry name" value="DUF4129"/>
    <property type="match status" value="1"/>
</dbReference>
<keyword evidence="4" id="KW-1185">Reference proteome</keyword>
<sequence length="472" mass="52924">MSLLQWAEIGIIFQALAEIVWATLWYQALVSPRLSVIGIAIALFLVVWGAERLSRELERHRDRLSLWIRGLVMVGYIVGAILILGVLLAGFSINDLGANRDLNGVEVGRVSLGHWFWHGVSVLLLVWRGIRLSKLHIDSDATVASLRLGIVMLLAYGLFRGMRPTLTTMMPVFLFLAFSLSSIGIWHMIDLFQSRGGYAPSAAMPWWLFIIMLGFVLAFSGVVVGTVLEQPVEWISWGMMALMAIPMVLIAFLFGGIVLLFISWLLPLLGNAPSVPLPDIVGGEQLPKVVEQLIEGIETGSNWSIFDRLLPGLALATILLLLALVVIEMRSPGMLLLPIRVEGGVEERLRLSRLVKNLRRTRKRPRNVRRASRQYIANRIRAIYQQLLDLAEALGYSRPPAVTPLEFLPILMGLFPEHTEAVRLLTHTYIQVRYGEIPEDPEDIARVERAWAEVASEGQRRLQEKQIVSTKK</sequence>
<gene>
    <name evidence="3" type="ORF">QYE77_03860</name>
</gene>
<dbReference type="InterPro" id="IPR025403">
    <property type="entry name" value="TgpA-like_C"/>
</dbReference>